<dbReference type="EMBL" id="JAKOAV010000030">
    <property type="protein sequence ID" value="MDF9409397.1"/>
    <property type="molecule type" value="Genomic_DNA"/>
</dbReference>
<dbReference type="Proteomes" id="UP001154312">
    <property type="component" value="Unassembled WGS sequence"/>
</dbReference>
<evidence type="ECO:0000313" key="3">
    <source>
        <dbReference type="EMBL" id="MDF9409397.1"/>
    </source>
</evidence>
<protein>
    <recommendedName>
        <fullName evidence="2">Bacterial transcriptional activator domain-containing protein</fullName>
    </recommendedName>
</protein>
<dbReference type="SUPFAM" id="SSF46894">
    <property type="entry name" value="C-terminal effector domain of the bipartite response regulators"/>
    <property type="match status" value="1"/>
</dbReference>
<name>A0A9X4H010_9FIRM</name>
<evidence type="ECO:0000256" key="1">
    <source>
        <dbReference type="SAM" id="MobiDB-lite"/>
    </source>
</evidence>
<dbReference type="RefSeq" id="WP_277444862.1">
    <property type="nucleotide sequence ID" value="NZ_JAKOAV010000030.1"/>
</dbReference>
<gene>
    <name evidence="3" type="ORF">L7E55_13700</name>
</gene>
<dbReference type="GO" id="GO:0006355">
    <property type="term" value="P:regulation of DNA-templated transcription"/>
    <property type="evidence" value="ECO:0007669"/>
    <property type="project" value="InterPro"/>
</dbReference>
<dbReference type="InterPro" id="IPR005158">
    <property type="entry name" value="BTAD"/>
</dbReference>
<dbReference type="SUPFAM" id="SSF52540">
    <property type="entry name" value="P-loop containing nucleoside triphosphate hydrolases"/>
    <property type="match status" value="1"/>
</dbReference>
<accession>A0A9X4H010</accession>
<dbReference type="AlphaFoldDB" id="A0A9X4H010"/>
<dbReference type="PANTHER" id="PTHR35807">
    <property type="entry name" value="TRANSCRIPTIONAL REGULATOR REDD-RELATED"/>
    <property type="match status" value="1"/>
</dbReference>
<feature type="domain" description="Bacterial transcriptional activator" evidence="2">
    <location>
        <begin position="946"/>
        <end position="1090"/>
    </location>
</feature>
<reference evidence="3" key="1">
    <citation type="submission" date="2022-02" db="EMBL/GenBank/DDBJ databases">
        <authorList>
            <person name="Leng L."/>
        </authorList>
    </citation>
    <scope>NUCLEOTIDE SEQUENCE</scope>
    <source>
        <strain evidence="3">JI</strain>
    </source>
</reference>
<dbReference type="SMART" id="SM01043">
    <property type="entry name" value="BTAD"/>
    <property type="match status" value="1"/>
</dbReference>
<dbReference type="InterPro" id="IPR059106">
    <property type="entry name" value="WHD_MalT"/>
</dbReference>
<dbReference type="Gene3D" id="1.25.40.10">
    <property type="entry name" value="Tetratricopeptide repeat domain"/>
    <property type="match status" value="2"/>
</dbReference>
<sequence>MLTTFPKSKFQPPELPYHYFPRERLLALLADEPARRLTCLAAGAGYGKSTLACGFLKQNRLPSLWLNLDAGDSDGTVFLQLILRGLTRRFPSFGAELEREGILPQLHWPDRGRLLDAVSDILEEQLAGRRLAVVLEDCHHVLGSDETRAILDNLIRLFPPQVQFILLSRNHVPLRTMPALAAAGRAAELGQEELRFTLEEAERIFAGQHGPALSRAAVEQIWRELAGWPIGLQLAARALAAGGKTGDTSGLLGQDKGRLYLFEDIMNEILEGEPPEIREVLLRTAVFREWDGELFNNVFHRRDGSAMVAYLAGRGLPAERVPGGLRYHNLFREYLLNRLKEDVQAYREVERQAADYYLAREKPEEAFPCLVAAGDFGPAGLLLQRAAPTLLRQNRLNTLSTWLEALPGKVTDSFPEIVLHFGEACVQAGKYREGLRWLRRAAGACGQAGDAAGLTRALCVQGTAFTALGEHGNARAVHRQALGEVEAGDSRLRGTVLHYLAIWSARAGEVEQARRFFEEAAGHYRSSGETAAEGEALLDRASFYCCRRGLFQEAASLVGRVDVIARAHGDFALAARCHLLGGRVLLYLGKPAEAVRRFELARQAVTEEGNSSLTSLLAQLGEAEALGLLAGPDHSRAGLLFRQAAGELGRLGPSLEAGFLLALGQSAFFRQQGETGRAIEEAHNALELARGMSDGWQEAMAGLNLAAAWIEAGGESLWDGLKMLEKANNVFRAREDPYHLALAGLWRFYGQFLLSGKPDPVLLKQCLAHLNRFPSLPDRERKPCRLILEQANYADAEMSRPAGKNNPSSRRPAPGPAAPPVAENGNRQDASKTPADLDPPPRLRICCLGAFRVYRGEELLDDRRWTRRKGKTLLKFLALHLGQKVPRDVVMELLWPDLPAEKASNAYYVTLHTLRKTLSAGLGRDIEYVVSRDGVIYLEPGLVEEVDVDVFSRACTLAFSKEATAPDMAVTCLREARQLYRGDLLTEDIYESWPVPARERLRQQYLKILWSLARYSEEAGRPEEALELWRELVEREPFHEDGQREVIRLLLSQGHHSAASRQFLRYRRLLQKVMGAEPGEEITQLYRQSLKKS</sequence>
<comment type="caution">
    <text evidence="3">The sequence shown here is derived from an EMBL/GenBank/DDBJ whole genome shotgun (WGS) entry which is preliminary data.</text>
</comment>
<feature type="region of interest" description="Disordered" evidence="1">
    <location>
        <begin position="797"/>
        <end position="838"/>
    </location>
</feature>
<dbReference type="Gene3D" id="1.10.10.10">
    <property type="entry name" value="Winged helix-like DNA-binding domain superfamily/Winged helix DNA-binding domain"/>
    <property type="match status" value="1"/>
</dbReference>
<dbReference type="Pfam" id="PF03704">
    <property type="entry name" value="BTAD"/>
    <property type="match status" value="1"/>
</dbReference>
<dbReference type="InterPro" id="IPR051677">
    <property type="entry name" value="AfsR-DnrI-RedD_regulator"/>
</dbReference>
<dbReference type="SUPFAM" id="SSF48452">
    <property type="entry name" value="TPR-like"/>
    <property type="match status" value="2"/>
</dbReference>
<evidence type="ECO:0000259" key="2">
    <source>
        <dbReference type="SMART" id="SM01043"/>
    </source>
</evidence>
<dbReference type="InterPro" id="IPR011990">
    <property type="entry name" value="TPR-like_helical_dom_sf"/>
</dbReference>
<dbReference type="PANTHER" id="PTHR35807:SF2">
    <property type="entry name" value="TRANSCRIPTIONAL ACTIVATOR DOMAIN"/>
    <property type="match status" value="1"/>
</dbReference>
<dbReference type="GO" id="GO:0003677">
    <property type="term" value="F:DNA binding"/>
    <property type="evidence" value="ECO:0007669"/>
    <property type="project" value="InterPro"/>
</dbReference>
<dbReference type="InterPro" id="IPR036388">
    <property type="entry name" value="WH-like_DNA-bd_sf"/>
</dbReference>
<evidence type="ECO:0000313" key="4">
    <source>
        <dbReference type="Proteomes" id="UP001154312"/>
    </source>
</evidence>
<dbReference type="InterPro" id="IPR016032">
    <property type="entry name" value="Sig_transdc_resp-reg_C-effctor"/>
</dbReference>
<proteinExistence type="predicted"/>
<organism evidence="3 4">
    <name type="scientific">Pelotomaculum isophthalicicum JI</name>
    <dbReference type="NCBI Taxonomy" id="947010"/>
    <lineage>
        <taxon>Bacteria</taxon>
        <taxon>Bacillati</taxon>
        <taxon>Bacillota</taxon>
        <taxon>Clostridia</taxon>
        <taxon>Eubacteriales</taxon>
        <taxon>Desulfotomaculaceae</taxon>
        <taxon>Pelotomaculum</taxon>
    </lineage>
</organism>
<dbReference type="InterPro" id="IPR027417">
    <property type="entry name" value="P-loop_NTPase"/>
</dbReference>
<dbReference type="Pfam" id="PF25873">
    <property type="entry name" value="WHD_MalT"/>
    <property type="match status" value="1"/>
</dbReference>
<keyword evidence="4" id="KW-1185">Reference proteome</keyword>